<evidence type="ECO:0000313" key="2">
    <source>
        <dbReference type="Proteomes" id="UP000308886"/>
    </source>
</evidence>
<name>A0AC61QMB4_9BACT</name>
<dbReference type="EMBL" id="SRZC01000025">
    <property type="protein sequence ID" value="TGX80493.1"/>
    <property type="molecule type" value="Genomic_DNA"/>
</dbReference>
<reference evidence="1" key="1">
    <citation type="submission" date="2019-04" db="EMBL/GenBank/DDBJ databases">
        <title>Microbes associate with the intestines of laboratory mice.</title>
        <authorList>
            <person name="Navarre W."/>
            <person name="Wong E."/>
            <person name="Huang K."/>
            <person name="Tropini C."/>
            <person name="Ng K."/>
            <person name="Yu B."/>
        </authorList>
    </citation>
    <scope>NUCLEOTIDE SEQUENCE</scope>
    <source>
        <strain evidence="1">NM73_A23</strain>
    </source>
</reference>
<proteinExistence type="predicted"/>
<keyword evidence="2" id="KW-1185">Reference proteome</keyword>
<gene>
    <name evidence="1" type="ORF">E5358_12615</name>
</gene>
<protein>
    <submittedName>
        <fullName evidence="1">Uncharacterized protein</fullName>
    </submittedName>
</protein>
<evidence type="ECO:0000313" key="1">
    <source>
        <dbReference type="EMBL" id="TGX80493.1"/>
    </source>
</evidence>
<organism evidence="1 2">
    <name type="scientific">Palleniella muris</name>
    <dbReference type="NCBI Taxonomy" id="3038145"/>
    <lineage>
        <taxon>Bacteria</taxon>
        <taxon>Pseudomonadati</taxon>
        <taxon>Bacteroidota</taxon>
        <taxon>Bacteroidia</taxon>
        <taxon>Bacteroidales</taxon>
        <taxon>Prevotellaceae</taxon>
        <taxon>Palleniella</taxon>
    </lineage>
</organism>
<sequence>MNLPTCNLKFLLTDEMILRAAAIFDLDEATLRRLNDMALLNTEYIRNAIIIRDYEKLTKGLLYLAQDNKAYTYSEIRQAIAKKYRVTPEQVSRQVSSKTKKGLFYCKECGKIMKEAEWKRTGGVCSSCFVDQIEM</sequence>
<dbReference type="Proteomes" id="UP000308886">
    <property type="component" value="Unassembled WGS sequence"/>
</dbReference>
<comment type="caution">
    <text evidence="1">The sequence shown here is derived from an EMBL/GenBank/DDBJ whole genome shotgun (WGS) entry which is preliminary data.</text>
</comment>
<accession>A0AC61QMB4</accession>